<comment type="catalytic activity">
    <reaction evidence="5 7">
        <text>2-deoxy-D-ribose 5-phosphate = D-glyceraldehyde 3-phosphate + acetaldehyde</text>
        <dbReference type="Rhea" id="RHEA:12821"/>
        <dbReference type="ChEBI" id="CHEBI:15343"/>
        <dbReference type="ChEBI" id="CHEBI:59776"/>
        <dbReference type="ChEBI" id="CHEBI:62877"/>
        <dbReference type="EC" id="4.1.2.4"/>
    </reaction>
</comment>
<dbReference type="FunFam" id="3.20.20.70:FF:000044">
    <property type="entry name" value="Deoxyribose-phosphate aldolase"/>
    <property type="match status" value="1"/>
</dbReference>
<dbReference type="PIRSF" id="PIRSF001357">
    <property type="entry name" value="DeoC"/>
    <property type="match status" value="1"/>
</dbReference>
<dbReference type="GO" id="GO:0004139">
    <property type="term" value="F:deoxyribose-phosphate aldolase activity"/>
    <property type="evidence" value="ECO:0007669"/>
    <property type="project" value="UniProtKB-UniRule"/>
</dbReference>
<evidence type="ECO:0000256" key="1">
    <source>
        <dbReference type="ARBA" id="ARBA00010936"/>
    </source>
</evidence>
<feature type="active site" description="Schiff-base intermediate with acetaldehyde" evidence="7">
    <location>
        <position position="185"/>
    </location>
</feature>
<reference evidence="8 9" key="1">
    <citation type="journal article" date="2016" name="Int. J. Syst. Evol. Microbiol.">
        <title>Acidipila dinghuensis sp. nov., an acidobacterium isolated from forest soil.</title>
        <authorList>
            <person name="Jiang Y.W."/>
            <person name="Wang J."/>
            <person name="Chen M.H."/>
            <person name="Lv Y.Y."/>
            <person name="Qiu L.H."/>
        </authorList>
    </citation>
    <scope>NUCLEOTIDE SEQUENCE [LARGE SCALE GENOMIC DNA]</scope>
    <source>
        <strain evidence="8 9">DHOF10</strain>
    </source>
</reference>
<dbReference type="GO" id="GO:0009264">
    <property type="term" value="P:deoxyribonucleotide catabolic process"/>
    <property type="evidence" value="ECO:0007669"/>
    <property type="project" value="UniProtKB-UniRule"/>
</dbReference>
<dbReference type="InterPro" id="IPR011343">
    <property type="entry name" value="DeoC"/>
</dbReference>
<dbReference type="GO" id="GO:0016052">
    <property type="term" value="P:carbohydrate catabolic process"/>
    <property type="evidence" value="ECO:0007669"/>
    <property type="project" value="TreeGrafter"/>
</dbReference>
<evidence type="ECO:0000313" key="9">
    <source>
        <dbReference type="Proteomes" id="UP000290253"/>
    </source>
</evidence>
<dbReference type="PANTHER" id="PTHR10889:SF1">
    <property type="entry name" value="DEOXYRIBOSE-PHOSPHATE ALDOLASE"/>
    <property type="match status" value="1"/>
</dbReference>
<feature type="active site" description="Proton donor/acceptor" evidence="7">
    <location>
        <position position="214"/>
    </location>
</feature>
<keyword evidence="4 7" id="KW-0704">Schiff base</keyword>
<organism evidence="8 9">
    <name type="scientific">Silvibacterium dinghuense</name>
    <dbReference type="NCBI Taxonomy" id="1560006"/>
    <lineage>
        <taxon>Bacteria</taxon>
        <taxon>Pseudomonadati</taxon>
        <taxon>Acidobacteriota</taxon>
        <taxon>Terriglobia</taxon>
        <taxon>Terriglobales</taxon>
        <taxon>Acidobacteriaceae</taxon>
        <taxon>Silvibacterium</taxon>
    </lineage>
</organism>
<dbReference type="OrthoDB" id="9778711at2"/>
<evidence type="ECO:0000256" key="4">
    <source>
        <dbReference type="ARBA" id="ARBA00023270"/>
    </source>
</evidence>
<keyword evidence="3 7" id="KW-0456">Lyase</keyword>
<gene>
    <name evidence="7 8" type="primary">deoC</name>
    <name evidence="8" type="ORF">ESZ00_12810</name>
</gene>
<dbReference type="Pfam" id="PF01791">
    <property type="entry name" value="DeoC"/>
    <property type="match status" value="1"/>
</dbReference>
<dbReference type="NCBIfam" id="TIGR00126">
    <property type="entry name" value="deoC"/>
    <property type="match status" value="1"/>
</dbReference>
<comment type="function">
    <text evidence="6 7">Catalyzes a reversible aldol reaction between acetaldehyde and D-glyceraldehyde 3-phosphate to generate 2-deoxy-D-ribose 5-phosphate.</text>
</comment>
<dbReference type="CDD" id="cd00959">
    <property type="entry name" value="DeoC"/>
    <property type="match status" value="1"/>
</dbReference>
<evidence type="ECO:0000256" key="3">
    <source>
        <dbReference type="ARBA" id="ARBA00023239"/>
    </source>
</evidence>
<dbReference type="HAMAP" id="MF_00114">
    <property type="entry name" value="DeoC_type1"/>
    <property type="match status" value="1"/>
</dbReference>
<evidence type="ECO:0000256" key="5">
    <source>
        <dbReference type="ARBA" id="ARBA00048791"/>
    </source>
</evidence>
<dbReference type="InterPro" id="IPR028581">
    <property type="entry name" value="DeoC_typeI"/>
</dbReference>
<evidence type="ECO:0000256" key="7">
    <source>
        <dbReference type="HAMAP-Rule" id="MF_00114"/>
    </source>
</evidence>
<dbReference type="GO" id="GO:0005737">
    <property type="term" value="C:cytoplasm"/>
    <property type="evidence" value="ECO:0007669"/>
    <property type="project" value="UniProtKB-SubCell"/>
</dbReference>
<dbReference type="EC" id="4.1.2.4" evidence="7"/>
<dbReference type="InterPro" id="IPR002915">
    <property type="entry name" value="DeoC/FbaB/LacD_aldolase"/>
</dbReference>
<dbReference type="AlphaFoldDB" id="A0A4Q1SE96"/>
<dbReference type="PANTHER" id="PTHR10889">
    <property type="entry name" value="DEOXYRIBOSE-PHOSPHATE ALDOLASE"/>
    <property type="match status" value="1"/>
</dbReference>
<proteinExistence type="inferred from homology"/>
<evidence type="ECO:0000256" key="6">
    <source>
        <dbReference type="ARBA" id="ARBA00056337"/>
    </source>
</evidence>
<feature type="active site" description="Proton donor/acceptor" evidence="7">
    <location>
        <position position="121"/>
    </location>
</feature>
<dbReference type="EMBL" id="SDMK01000002">
    <property type="protein sequence ID" value="RXS95453.1"/>
    <property type="molecule type" value="Genomic_DNA"/>
</dbReference>
<dbReference type="GO" id="GO:0006018">
    <property type="term" value="P:2-deoxyribose 1-phosphate catabolic process"/>
    <property type="evidence" value="ECO:0007669"/>
    <property type="project" value="UniProtKB-UniRule"/>
</dbReference>
<evidence type="ECO:0000256" key="2">
    <source>
        <dbReference type="ARBA" id="ARBA00022490"/>
    </source>
</evidence>
<accession>A0A4Q1SE96</accession>
<dbReference type="Gene3D" id="3.20.20.70">
    <property type="entry name" value="Aldolase class I"/>
    <property type="match status" value="1"/>
</dbReference>
<comment type="similarity">
    <text evidence="1 7">Belongs to the DeoC/FbaB aldolase family. DeoC type 1 subfamily.</text>
</comment>
<keyword evidence="9" id="KW-1185">Reference proteome</keyword>
<dbReference type="SUPFAM" id="SSF51569">
    <property type="entry name" value="Aldolase"/>
    <property type="match status" value="1"/>
</dbReference>
<name>A0A4Q1SE96_9BACT</name>
<evidence type="ECO:0000313" key="8">
    <source>
        <dbReference type="EMBL" id="RXS95453.1"/>
    </source>
</evidence>
<dbReference type="RefSeq" id="WP_129208650.1">
    <property type="nucleotide sequence ID" value="NZ_BMGU01000004.1"/>
</dbReference>
<dbReference type="Proteomes" id="UP000290253">
    <property type="component" value="Unassembled WGS sequence"/>
</dbReference>
<keyword evidence="2 7" id="KW-0963">Cytoplasm</keyword>
<protein>
    <recommendedName>
        <fullName evidence="7">Deoxyribose-phosphate aldolase</fullName>
        <shortName evidence="7">DERA</shortName>
        <ecNumber evidence="7">4.1.2.4</ecNumber>
    </recommendedName>
    <alternativeName>
        <fullName evidence="7">2-deoxy-D-ribose 5-phosphate aldolase</fullName>
    </alternativeName>
    <alternativeName>
        <fullName evidence="7">Phosphodeoxyriboaldolase</fullName>
        <shortName evidence="7">Deoxyriboaldolase</shortName>
    </alternativeName>
</protein>
<dbReference type="SMART" id="SM01133">
    <property type="entry name" value="DeoC"/>
    <property type="match status" value="1"/>
</dbReference>
<sequence length="253" mass="25988">MSTSTLASQQLESGEFPSYDAEAFARQALSSPAALAAVIDHTLLKPEATREQALKLAREAAEFRFACAMVNPVWTGLVAAELAGTGIPVGVVVGFPLGANLTSTKREETSALLRLGAKEIDMVLSIGLLKSGETTRVARDIEAVVEVSHDAGAIVKVILETCLLTTEEKILASEIACAAGVDFLKTSTGFSTSGATAQDVALLRGVAGSRCGVKASGGIRTLADARTMLEAGANRIGASASVAIVQALTSQAI</sequence>
<dbReference type="InterPro" id="IPR013785">
    <property type="entry name" value="Aldolase_TIM"/>
</dbReference>
<comment type="caution">
    <text evidence="8">The sequence shown here is derived from an EMBL/GenBank/DDBJ whole genome shotgun (WGS) entry which is preliminary data.</text>
</comment>
<comment type="pathway">
    <text evidence="7">Carbohydrate degradation; 2-deoxy-D-ribose 1-phosphate degradation; D-glyceraldehyde 3-phosphate and acetaldehyde from 2-deoxy-alpha-D-ribose 1-phosphate: step 2/2.</text>
</comment>
<comment type="subcellular location">
    <subcellularLocation>
        <location evidence="7">Cytoplasm</location>
    </subcellularLocation>
</comment>
<dbReference type="UniPathway" id="UPA00002">
    <property type="reaction ID" value="UER00468"/>
</dbReference>